<dbReference type="SUPFAM" id="SSF69118">
    <property type="entry name" value="AhpD-like"/>
    <property type="match status" value="1"/>
</dbReference>
<dbReference type="PANTHER" id="PTHR35446:SF2">
    <property type="entry name" value="CARBOXYMUCONOLACTONE DECARBOXYLASE-LIKE DOMAIN-CONTAINING PROTEIN"/>
    <property type="match status" value="1"/>
</dbReference>
<dbReference type="InterPro" id="IPR029032">
    <property type="entry name" value="AhpD-like"/>
</dbReference>
<dbReference type="PANTHER" id="PTHR35446">
    <property type="entry name" value="SI:CH211-175M2.5"/>
    <property type="match status" value="1"/>
</dbReference>
<keyword evidence="3" id="KW-1185">Reference proteome</keyword>
<sequence>MRLDVLEHGHRLPARLFQRIAALVSGEELDDVGKTALHRPEFFGKPFLAYVAEVLRGPSYWTPAEREYLAMVTSAANECPFCRRVHTEVARLVSTGEVDVDTAAVRPELAATATFLERLTRTPDDVTAADLAPLRAAGVPDQAVVDALHVNAVFNLVNRLANAFEWSWDSDAHVLAGAKALKRFRYRLPGIFMR</sequence>
<accession>A0A1H0QYT4</accession>
<protein>
    <submittedName>
        <fullName evidence="2">Uncharacterized peroxidase-related enzyme</fullName>
    </submittedName>
</protein>
<dbReference type="EMBL" id="FNJB01000007">
    <property type="protein sequence ID" value="SDP22473.1"/>
    <property type="molecule type" value="Genomic_DNA"/>
</dbReference>
<dbReference type="RefSeq" id="WP_091377764.1">
    <property type="nucleotide sequence ID" value="NZ_FNDV01000004.1"/>
</dbReference>
<reference evidence="3" key="1">
    <citation type="submission" date="2016-10" db="EMBL/GenBank/DDBJ databases">
        <authorList>
            <person name="Varghese N."/>
            <person name="Submissions S."/>
        </authorList>
    </citation>
    <scope>NUCLEOTIDE SEQUENCE [LARGE SCALE GENOMIC DNA]</scope>
    <source>
        <strain evidence="3">IBRC-M 10655</strain>
    </source>
</reference>
<dbReference type="AlphaFoldDB" id="A0A1H0QYT4"/>
<dbReference type="Pfam" id="PF02627">
    <property type="entry name" value="CMD"/>
    <property type="match status" value="1"/>
</dbReference>
<evidence type="ECO:0000259" key="1">
    <source>
        <dbReference type="Pfam" id="PF02627"/>
    </source>
</evidence>
<organism evidence="2 3">
    <name type="scientific">Actinokineospora alba</name>
    <dbReference type="NCBI Taxonomy" id="504798"/>
    <lineage>
        <taxon>Bacteria</taxon>
        <taxon>Bacillati</taxon>
        <taxon>Actinomycetota</taxon>
        <taxon>Actinomycetes</taxon>
        <taxon>Pseudonocardiales</taxon>
        <taxon>Pseudonocardiaceae</taxon>
        <taxon>Actinokineospora</taxon>
    </lineage>
</organism>
<dbReference type="Gene3D" id="1.20.1290.10">
    <property type="entry name" value="AhpD-like"/>
    <property type="match status" value="1"/>
</dbReference>
<keyword evidence="2" id="KW-0575">Peroxidase</keyword>
<evidence type="ECO:0000313" key="3">
    <source>
        <dbReference type="Proteomes" id="UP000199651"/>
    </source>
</evidence>
<dbReference type="OrthoDB" id="5521565at2"/>
<name>A0A1H0QYT4_9PSEU</name>
<gene>
    <name evidence="2" type="ORF">SAMN05192558_107216</name>
</gene>
<dbReference type="GO" id="GO:0051920">
    <property type="term" value="F:peroxiredoxin activity"/>
    <property type="evidence" value="ECO:0007669"/>
    <property type="project" value="InterPro"/>
</dbReference>
<feature type="domain" description="Carboxymuconolactone decarboxylase-like" evidence="1">
    <location>
        <begin position="47"/>
        <end position="92"/>
    </location>
</feature>
<keyword evidence="2" id="KW-0560">Oxidoreductase</keyword>
<evidence type="ECO:0000313" key="2">
    <source>
        <dbReference type="EMBL" id="SDP22473.1"/>
    </source>
</evidence>
<dbReference type="InterPro" id="IPR003779">
    <property type="entry name" value="CMD-like"/>
</dbReference>
<proteinExistence type="predicted"/>
<dbReference type="STRING" id="504798.SAMN05421871_104215"/>
<dbReference type="Proteomes" id="UP000199651">
    <property type="component" value="Unassembled WGS sequence"/>
</dbReference>